<protein>
    <submittedName>
        <fullName evidence="1">S-adenosyl methyltransferase</fullName>
    </submittedName>
</protein>
<evidence type="ECO:0000313" key="1">
    <source>
        <dbReference type="EMBL" id="SHN16776.1"/>
    </source>
</evidence>
<evidence type="ECO:0000313" key="2">
    <source>
        <dbReference type="Proteomes" id="UP000184388"/>
    </source>
</evidence>
<dbReference type="InterPro" id="IPR029063">
    <property type="entry name" value="SAM-dependent_MTases_sf"/>
</dbReference>
<proteinExistence type="predicted"/>
<organism evidence="1 2">
    <name type="scientific">Streptomyces yunnanensis</name>
    <dbReference type="NCBI Taxonomy" id="156453"/>
    <lineage>
        <taxon>Bacteria</taxon>
        <taxon>Bacillati</taxon>
        <taxon>Actinomycetota</taxon>
        <taxon>Actinomycetes</taxon>
        <taxon>Kitasatosporales</taxon>
        <taxon>Streptomycetaceae</taxon>
        <taxon>Streptomyces</taxon>
    </lineage>
</organism>
<dbReference type="GO" id="GO:0008168">
    <property type="term" value="F:methyltransferase activity"/>
    <property type="evidence" value="ECO:0007669"/>
    <property type="project" value="UniProtKB-KW"/>
</dbReference>
<reference evidence="2" key="1">
    <citation type="submission" date="2016-11" db="EMBL/GenBank/DDBJ databases">
        <authorList>
            <person name="Jaros S."/>
            <person name="Januszkiewicz K."/>
            <person name="Wedrychowicz H."/>
        </authorList>
    </citation>
    <scope>NUCLEOTIDE SEQUENCE [LARGE SCALE GENOMIC DNA]</scope>
    <source>
        <strain evidence="2">CGMCC 4.3555</strain>
    </source>
</reference>
<dbReference type="GO" id="GO:0032259">
    <property type="term" value="P:methylation"/>
    <property type="evidence" value="ECO:0007669"/>
    <property type="project" value="UniProtKB-KW"/>
</dbReference>
<sequence>MRVFPHARPAAARSAPAVSVGEMARIARPAPIGASARLPVPARQLELTRGGRTVTRTAIRREEWGMSQENRQLSSAVDVSIPSVARMYDHYLGGKDNYAVDREACEELSKVVPSTQVLAINNRRFLRRAVRWLAREQGIRQFIDHGSGLPTQDNVHQVAQQVDPGSRVVYVDNDPIVLAHGRALLEENENTAVIQADMRDTDGIFGSPEVRRLIDLDEPVAALFVSVLHCIPDADDPAALVRRVAERLVPGSFLVVCQLVSEDVATRDFVTEFMRVSTQGNWGRVRQQHELRSFLTGLEIQEPGLVEVSTWRPDPLDVGPKQLTQEWIEYGGVARKS</sequence>
<dbReference type="Pfam" id="PF04672">
    <property type="entry name" value="Methyltransf_19"/>
    <property type="match status" value="1"/>
</dbReference>
<keyword evidence="1" id="KW-0808">Transferase</keyword>
<dbReference type="Gene3D" id="3.40.50.150">
    <property type="entry name" value="Vaccinia Virus protein VP39"/>
    <property type="match status" value="1"/>
</dbReference>
<dbReference type="SUPFAM" id="SSF53335">
    <property type="entry name" value="S-adenosyl-L-methionine-dependent methyltransferases"/>
    <property type="match status" value="1"/>
</dbReference>
<comment type="caution">
    <text evidence="1">The sequence shown here is derived from an EMBL/GenBank/DDBJ whole genome shotgun (WGS) entry which is preliminary data.</text>
</comment>
<keyword evidence="1" id="KW-0489">Methyltransferase</keyword>
<gene>
    <name evidence="1" type="ORF">SAMN05216268_12234</name>
</gene>
<accession>A0A9X8QZ28</accession>
<name>A0A9X8QZ28_9ACTN</name>
<dbReference type="Proteomes" id="UP000184388">
    <property type="component" value="Unassembled WGS sequence"/>
</dbReference>
<dbReference type="AlphaFoldDB" id="A0A9X8QZ28"/>
<dbReference type="InterPro" id="IPR006764">
    <property type="entry name" value="SAM_dep_MeTrfase_SAV2177_type"/>
</dbReference>
<dbReference type="EMBL" id="FRBK01000022">
    <property type="protein sequence ID" value="SHN16776.1"/>
    <property type="molecule type" value="Genomic_DNA"/>
</dbReference>
<dbReference type="CDD" id="cd02440">
    <property type="entry name" value="AdoMet_MTases"/>
    <property type="match status" value="1"/>
</dbReference>